<gene>
    <name evidence="1" type="ORF">BJX63DRAFT_421727</name>
</gene>
<organism evidence="1 2">
    <name type="scientific">Aspergillus granulosus</name>
    <dbReference type="NCBI Taxonomy" id="176169"/>
    <lineage>
        <taxon>Eukaryota</taxon>
        <taxon>Fungi</taxon>
        <taxon>Dikarya</taxon>
        <taxon>Ascomycota</taxon>
        <taxon>Pezizomycotina</taxon>
        <taxon>Eurotiomycetes</taxon>
        <taxon>Eurotiomycetidae</taxon>
        <taxon>Eurotiales</taxon>
        <taxon>Aspergillaceae</taxon>
        <taxon>Aspergillus</taxon>
        <taxon>Aspergillus subgen. Nidulantes</taxon>
    </lineage>
</organism>
<dbReference type="EMBL" id="JBFXLT010000047">
    <property type="protein sequence ID" value="KAL2812504.1"/>
    <property type="molecule type" value="Genomic_DNA"/>
</dbReference>
<evidence type="ECO:0000313" key="1">
    <source>
        <dbReference type="EMBL" id="KAL2812504.1"/>
    </source>
</evidence>
<proteinExistence type="predicted"/>
<accession>A0ABR4HB93</accession>
<sequence length="138" mass="15635">MRPERTDCCCWGLCLWKYHSTYRTTRSFQQHAQFFYYKNLNGTLIPIDMTPDWQSPYLPSAAVPISAVNRINSYGLRSTFKKQLCDANDAELLAFSLSSRGPIVLSSTQKIIVLQGLDGVVQCSTMDGTWWKITLGLS</sequence>
<name>A0ABR4HB93_9EURO</name>
<comment type="caution">
    <text evidence="1">The sequence shown here is derived from an EMBL/GenBank/DDBJ whole genome shotgun (WGS) entry which is preliminary data.</text>
</comment>
<keyword evidence="2" id="KW-1185">Reference proteome</keyword>
<reference evidence="1 2" key="1">
    <citation type="submission" date="2024-07" db="EMBL/GenBank/DDBJ databases">
        <title>Section-level genome sequencing and comparative genomics of Aspergillus sections Usti and Cavernicolus.</title>
        <authorList>
            <consortium name="Lawrence Berkeley National Laboratory"/>
            <person name="Nybo J.L."/>
            <person name="Vesth T.C."/>
            <person name="Theobald S."/>
            <person name="Frisvad J.C."/>
            <person name="Larsen T.O."/>
            <person name="Kjaerboelling I."/>
            <person name="Rothschild-Mancinelli K."/>
            <person name="Lyhne E.K."/>
            <person name="Kogle M.E."/>
            <person name="Barry K."/>
            <person name="Clum A."/>
            <person name="Na H."/>
            <person name="Ledsgaard L."/>
            <person name="Lin J."/>
            <person name="Lipzen A."/>
            <person name="Kuo A."/>
            <person name="Riley R."/>
            <person name="Mondo S."/>
            <person name="Labutti K."/>
            <person name="Haridas S."/>
            <person name="Pangalinan J."/>
            <person name="Salamov A.A."/>
            <person name="Simmons B.A."/>
            <person name="Magnuson J.K."/>
            <person name="Chen J."/>
            <person name="Drula E."/>
            <person name="Henrissat B."/>
            <person name="Wiebenga A."/>
            <person name="Lubbers R.J."/>
            <person name="Gomes A.C."/>
            <person name="Makela M.R."/>
            <person name="Stajich J."/>
            <person name="Grigoriev I.V."/>
            <person name="Mortensen U.H."/>
            <person name="De Vries R.P."/>
            <person name="Baker S.E."/>
            <person name="Andersen M.R."/>
        </authorList>
    </citation>
    <scope>NUCLEOTIDE SEQUENCE [LARGE SCALE GENOMIC DNA]</scope>
    <source>
        <strain evidence="1 2">CBS 588.65</strain>
    </source>
</reference>
<dbReference type="Proteomes" id="UP001610334">
    <property type="component" value="Unassembled WGS sequence"/>
</dbReference>
<evidence type="ECO:0000313" key="2">
    <source>
        <dbReference type="Proteomes" id="UP001610334"/>
    </source>
</evidence>
<protein>
    <submittedName>
        <fullName evidence="1">Uncharacterized protein</fullName>
    </submittedName>
</protein>